<feature type="region of interest" description="Disordered" evidence="1">
    <location>
        <begin position="2005"/>
        <end position="2062"/>
    </location>
</feature>
<dbReference type="GO" id="GO:0006281">
    <property type="term" value="P:DNA repair"/>
    <property type="evidence" value="ECO:0007669"/>
    <property type="project" value="InterPro"/>
</dbReference>
<dbReference type="InterPro" id="IPR029314">
    <property type="entry name" value="FANCI_S4"/>
</dbReference>
<gene>
    <name evidence="3" type="ORF">C2E21_5390</name>
</gene>
<dbReference type="PROSITE" id="PS50206">
    <property type="entry name" value="RHODANESE_3"/>
    <property type="match status" value="1"/>
</dbReference>
<sequence length="2261" mass="236245">MAARKELLAAASQYAAQAGLDERLASAEKLQGLALALSPQALKAEVAGAEDAVEYVRAVLMAARPGLTASAPSAQDASRLAALRLAAYRVALGLLGPQAPAGSQEGGAAGAQLTERQAAALVSVLDTELSGVTGAADLAEIAEEAMAAFESDSRLGCAALELLPKALALLQAAGGEVDVPNGEGDAAACQVSDVCKGIIGRVCQHAWPLGSIAKVLASLRSFPLTADSLKDAVQRATLRARQADAQDLPAVVHQLLMLSSRGCRELILQEVMALFEQREAAVADSPNQRRQLMEVQGMVLLHIDMAAKHDMELGQAWLRQLRGEAPPRLSAFSLAVCFTLAGIQRFEQPVTDALKSLFLGAFKDASVLSASPWLPTASNSSAAASSGAGQAAALSAALLQCARNSAHGQGGIVQPMVQLAVALIEAGGSGSSGFGAAKGGAAAAAAAAAEAAGAAGADGRGEGEGSAAAPPGRRAAALGARLLLEVYESQRDFRRDIIRLCHNSLIGAKEEVAAPFIRLLALLVRRNAATIGDHMKEMKVSLEHLIFLPPNSALALLLAVWPICRTKRDAQDYIIMLLRKAMFSRELHARLLAARGFLYLITQELRSGGGAALDDQPGPSQATMSQLSALSGGGAGGATLLHEVMSFLRRCLTQQPEVRRAVYDGMPALLAADPSVQDSVVEPLLPHFLQFYEQDEQVSPPLKLESCARIQGDGVRLVEPLQHLLAAVRRVLLAASSGPPGDESERPRFNLIDTELLDGPGGEGEDASATGALRSRFAALRRRLAESTLEHFNLDASSAEFGMVTAYGQLGNAAADVLLGCMEVAMEDLVQQLTEGAAPGTDASEEGGSDPEALGAALLELFGQHTRLVALAAEGAKKSKKAEGGTQAAGGTRRGPGRPTAAAATATSAQQAAAMVPIDRRVPVFSLGCLAKLLDAIADDGFQLPQGTQASMGADTRLCREPAYPAFALSAALRQLQAAEASELTAAIATGTAGSEEDGAAAAQLFGAPDWRQLARPLFRAVQTVVLSHCKQRPAGGVGAGNKKEKEEKEQEAMTQVAVRALQQLLSMGAAGGAAGMAALCERLPDPSEEAIEEAGLPSFEGLSAAQRRVAARLPLLHEMFTCLIKPSCGRELEAMCGCLGLAAEVLPPAFADKVADWTVGALKELSNLTYPGAAKALLSLALRGRSAAAAPRPGPAPLGAVAPKREPGCGDDLDLLLDLAADVRQMMNAEEEEDGEAEGEQFAALNTRTLGALLAAMGTHVDAVLGNLEWAFGKLRAMAAAARQLEPGSAQARLAAHRTAWERAALGRLRKAAEVQVLLADSQLTGAPNEALIKSLIRMYKLLGAASKGQLPTGKGSEQRAPSTVFIDLVSWINKECTPHVYLFIQEVSGEELQAAENQAGNEEAEADEKAAKQVARKKKAAANRAKRESKNVPNLIFQIEEFERLLIRISKAGKCNLMQTARRATNRDFRLKTVAQGEGGGEGEAPRANKRHKRQQQREEGEGEEQAEEAEDDGMEEERLQKPTRPLRPASTRADLFKAIKRGLARQTDQHGGSLPGAAAPGLAASCQGADRCRRRRSQVSGSVAPVASSSSGGAGSPPAAAKRLPLSLSRQQFLQLVAARPQFLYNNLAEPLTQHKLAFLAQVGGVPLDRALSKSQIGYIDHSITALAGRYFLLTEHSVPPLLHKDGGISASYAKQGLRTLLQRMCPHDSAGRLPADDDAALAYMRQWLAAWPERLGAQQPGSAAVQMLSSLAANTAVPTRAAKLGARAGTRRAQVKVMAAGLSPEQQAFLARKAAESRSPAPVETRGRSAPRPRSASPRPSSRTPAPASAPSYSSYSAAPAAPAAGGLSAEQAAFMERRARESRSPAPVETRGRSAPRPRSASPRPSSRTPTPVAAAPSASYSSYSAPAASAAPATSGLSAEQAAFMERRARESRSPAPVETRGRSAPRPRSGSARPSSRTPTPVASSASYSYTPAPAAPAAPAVSAAPAASGLSAEQAAFMARKATESRSPAPAPTRGRSSAPPRAAPRPSSSSSPRPAASAPSYQPPAAAAAPSYVPPSNVNEARAAFEKSYNAPVASHPAERSPAAPVAPAPAGSRWPDPAFVAATFAAFPDKGVATVEEARALLDGGYTLLDVRTELESNARGKIRGSVCIPCANARQQFDAASGQMVTSESDNPNFLAQVARRFPRKDARILVACSNGRQYSIDVLEALEEEGYVNIVGVQGGVNGFLRVFDARLNPKDGRPVSRRAMKKLL</sequence>
<dbReference type="PANTHER" id="PTHR21818:SF0">
    <property type="entry name" value="FANCONI ANEMIA GROUP I PROTEIN"/>
    <property type="match status" value="1"/>
</dbReference>
<dbReference type="InterPro" id="IPR036873">
    <property type="entry name" value="Rhodanese-like_dom_sf"/>
</dbReference>
<feature type="compositionally biased region" description="Low complexity" evidence="1">
    <location>
        <begin position="2013"/>
        <end position="2062"/>
    </location>
</feature>
<dbReference type="OrthoDB" id="195089at2759"/>
<evidence type="ECO:0000259" key="2">
    <source>
        <dbReference type="PROSITE" id="PS50206"/>
    </source>
</evidence>
<feature type="compositionally biased region" description="Acidic residues" evidence="1">
    <location>
        <begin position="1503"/>
        <end position="1518"/>
    </location>
</feature>
<name>A0A2P6TN68_CHLSO</name>
<dbReference type="STRING" id="3076.A0A2P6TN68"/>
<feature type="region of interest" description="Disordered" evidence="1">
    <location>
        <begin position="880"/>
        <end position="906"/>
    </location>
</feature>
<dbReference type="Pfam" id="PF00581">
    <property type="entry name" value="Rhodanese"/>
    <property type="match status" value="1"/>
</dbReference>
<dbReference type="Pfam" id="PF14676">
    <property type="entry name" value="FANCI_S2"/>
    <property type="match status" value="1"/>
</dbReference>
<organism evidence="3 4">
    <name type="scientific">Chlorella sorokiniana</name>
    <name type="common">Freshwater green alga</name>
    <dbReference type="NCBI Taxonomy" id="3076"/>
    <lineage>
        <taxon>Eukaryota</taxon>
        <taxon>Viridiplantae</taxon>
        <taxon>Chlorophyta</taxon>
        <taxon>core chlorophytes</taxon>
        <taxon>Trebouxiophyceae</taxon>
        <taxon>Chlorellales</taxon>
        <taxon>Chlorellaceae</taxon>
        <taxon>Chlorella clade</taxon>
        <taxon>Chlorella</taxon>
    </lineage>
</organism>
<feature type="region of interest" description="Disordered" evidence="1">
    <location>
        <begin position="1861"/>
        <end position="1904"/>
    </location>
</feature>
<feature type="compositionally biased region" description="Low complexity" evidence="1">
    <location>
        <begin position="1949"/>
        <end position="1984"/>
    </location>
</feature>
<dbReference type="SMART" id="SM00450">
    <property type="entry name" value="RHOD"/>
    <property type="match status" value="1"/>
</dbReference>
<dbReference type="CDD" id="cd00158">
    <property type="entry name" value="RHOD"/>
    <property type="match status" value="1"/>
</dbReference>
<dbReference type="InterPro" id="IPR029315">
    <property type="entry name" value="FANCI_S2"/>
</dbReference>
<evidence type="ECO:0000256" key="1">
    <source>
        <dbReference type="SAM" id="MobiDB-lite"/>
    </source>
</evidence>
<evidence type="ECO:0000313" key="3">
    <source>
        <dbReference type="EMBL" id="PRW50772.1"/>
    </source>
</evidence>
<accession>A0A2P6TN68</accession>
<comment type="caution">
    <text evidence="3">The sequence shown here is derived from an EMBL/GenBank/DDBJ whole genome shotgun (WGS) entry which is preliminary data.</text>
</comment>
<feature type="region of interest" description="Disordered" evidence="1">
    <location>
        <begin position="1794"/>
        <end position="1846"/>
    </location>
</feature>
<dbReference type="InterPro" id="IPR001763">
    <property type="entry name" value="Rhodanese-like_dom"/>
</dbReference>
<dbReference type="Pfam" id="PF14680">
    <property type="entry name" value="FANCI_HD2"/>
    <property type="match status" value="1"/>
</dbReference>
<dbReference type="Pfam" id="PF24429">
    <property type="entry name" value="CSLinker"/>
    <property type="match status" value="4"/>
</dbReference>
<dbReference type="GO" id="GO:0070182">
    <property type="term" value="F:DNA polymerase binding"/>
    <property type="evidence" value="ECO:0007669"/>
    <property type="project" value="TreeGrafter"/>
</dbReference>
<dbReference type="EMBL" id="LHPG02000010">
    <property type="protein sequence ID" value="PRW50772.1"/>
    <property type="molecule type" value="Genomic_DNA"/>
</dbReference>
<dbReference type="Pfam" id="PF14679">
    <property type="entry name" value="FANCI_HD1"/>
    <property type="match status" value="1"/>
</dbReference>
<dbReference type="Gene3D" id="3.40.250.10">
    <property type="entry name" value="Rhodanese-like domain"/>
    <property type="match status" value="1"/>
</dbReference>
<feature type="region of interest" description="Disordered" evidence="1">
    <location>
        <begin position="1932"/>
        <end position="1984"/>
    </location>
</feature>
<proteinExistence type="predicted"/>
<dbReference type="Proteomes" id="UP000239899">
    <property type="component" value="Unassembled WGS sequence"/>
</dbReference>
<protein>
    <submittedName>
        <fullName evidence="3">Fanconi anemia group I</fullName>
    </submittedName>
</protein>
<dbReference type="SUPFAM" id="SSF52821">
    <property type="entry name" value="Rhodanese/Cell cycle control phosphatase"/>
    <property type="match status" value="1"/>
</dbReference>
<dbReference type="InterPro" id="IPR029310">
    <property type="entry name" value="FANCI_HD1"/>
</dbReference>
<dbReference type="InterPro" id="IPR026171">
    <property type="entry name" value="FANCI"/>
</dbReference>
<feature type="region of interest" description="Disordered" evidence="1">
    <location>
        <begin position="1470"/>
        <end position="1534"/>
    </location>
</feature>
<dbReference type="InterPro" id="IPR029308">
    <property type="entry name" value="FANCI_S1"/>
</dbReference>
<feature type="compositionally biased region" description="Low complexity" evidence="1">
    <location>
        <begin position="1878"/>
        <end position="1904"/>
    </location>
</feature>
<reference evidence="3 4" key="1">
    <citation type="journal article" date="2018" name="Plant J.">
        <title>Genome sequences of Chlorella sorokiniana UTEX 1602 and Micractinium conductrix SAG 241.80: implications to maltose excretion by a green alga.</title>
        <authorList>
            <person name="Arriola M.B."/>
            <person name="Velmurugan N."/>
            <person name="Zhang Y."/>
            <person name="Plunkett M.H."/>
            <person name="Hondzo H."/>
            <person name="Barney B.M."/>
        </authorList>
    </citation>
    <scope>NUCLEOTIDE SEQUENCE [LARGE SCALE GENOMIC DNA]</scope>
    <source>
        <strain evidence="4">UTEX 1602</strain>
    </source>
</reference>
<feature type="compositionally biased region" description="Low complexity" evidence="1">
    <location>
        <begin position="1582"/>
        <end position="1604"/>
    </location>
</feature>
<feature type="compositionally biased region" description="Low complexity" evidence="1">
    <location>
        <begin position="1812"/>
        <end position="1846"/>
    </location>
</feature>
<dbReference type="InterPro" id="IPR056407">
    <property type="entry name" value="CSLinker"/>
</dbReference>
<dbReference type="InterPro" id="IPR029312">
    <property type="entry name" value="FANCI_HD2"/>
</dbReference>
<feature type="compositionally biased region" description="Low complexity" evidence="1">
    <location>
        <begin position="884"/>
        <end position="906"/>
    </location>
</feature>
<feature type="region of interest" description="Disordered" evidence="1">
    <location>
        <begin position="1396"/>
        <end position="1431"/>
    </location>
</feature>
<dbReference type="Pfam" id="PF14678">
    <property type="entry name" value="FANCI_S4"/>
    <property type="match status" value="1"/>
</dbReference>
<dbReference type="PANTHER" id="PTHR21818">
    <property type="entry name" value="BC025462 PROTEIN"/>
    <property type="match status" value="1"/>
</dbReference>
<keyword evidence="4" id="KW-1185">Reference proteome</keyword>
<evidence type="ECO:0000313" key="4">
    <source>
        <dbReference type="Proteomes" id="UP000239899"/>
    </source>
</evidence>
<dbReference type="Pfam" id="PF14675">
    <property type="entry name" value="FANCI_S1"/>
    <property type="match status" value="1"/>
</dbReference>
<feature type="region of interest" description="Disordered" evidence="1">
    <location>
        <begin position="1572"/>
        <end position="1604"/>
    </location>
</feature>
<feature type="domain" description="Rhodanese" evidence="2">
    <location>
        <begin position="2132"/>
        <end position="2245"/>
    </location>
</feature>